<gene>
    <name evidence="4" type="ORF">SEMRO_6_G005360.1</name>
</gene>
<evidence type="ECO:0008006" key="6">
    <source>
        <dbReference type="Google" id="ProtNLM"/>
    </source>
</evidence>
<comment type="caution">
    <text evidence="4">The sequence shown here is derived from an EMBL/GenBank/DDBJ whole genome shotgun (WGS) entry which is preliminary data.</text>
</comment>
<evidence type="ECO:0000313" key="5">
    <source>
        <dbReference type="Proteomes" id="UP001153069"/>
    </source>
</evidence>
<evidence type="ECO:0000256" key="3">
    <source>
        <dbReference type="SAM" id="Phobius"/>
    </source>
</evidence>
<dbReference type="Proteomes" id="UP001153069">
    <property type="component" value="Unassembled WGS sequence"/>
</dbReference>
<dbReference type="PANTHER" id="PTHR13271:SF121">
    <property type="entry name" value="SET DOMAIN-CONTAINING PROTEIN"/>
    <property type="match status" value="1"/>
</dbReference>
<evidence type="ECO:0000313" key="4">
    <source>
        <dbReference type="EMBL" id="CAB9496565.1"/>
    </source>
</evidence>
<keyword evidence="1" id="KW-0175">Coiled coil</keyword>
<feature type="compositionally biased region" description="Low complexity" evidence="2">
    <location>
        <begin position="218"/>
        <end position="229"/>
    </location>
</feature>
<sequence>MESRWKVVGMRIRRRRDGFVGSDRSDDSRQRRHEVEKCTRQRRRRRRRHCPVTAAVAVLAIVGVALASGDSDATPPEDSKNTDAIDSSSSLHQEDEETLSFLLDTTSTTTTTTTISKKKELPLHARTMEEELQLHAEQQHNSNERLQRERIFNQKEQEDYLQFMEWCQNVLGIQTSLEIHTFYYYDYMTAIMTNPTTDEDENGNENDDDDDNFDSTRDTTASSSTTSKSNPQPEWIDPPMIPVRGLRATRNITQGEIIISIPFQALLTVSTSIDQDPVLGRVMGPKARKTFGWTLEQDNTGNTNLEEDSTTDTPQDTVDFFELPLLAMALLHHYKLGTSSPLYPYIHMLQKSHVESMPFLWDKPKRKKQYAQHHPSSRTTTTSRTKKGIQTVARSIRREMKDMYHAVVDTLVLHHPELFGRPNHNNNTNLHNNNKHQHHQQYDVLDDNEWAFSFENFQWAFAMVNSRHWLLPISDLEDDDNDNDNDNDTPAAPSPMMMQPQGSVDGVPPAEMPTDAWVVAQRELDENTTTTTMAQPQPPPSKPKTSYHSFLAPVADLLNFGPPCTRGRYNQETKTFDVIASCDFIPGQEVTFWYSDECEEIIIGNYGFTHPMVPKCPMPEDYQQARDKWKQRATNLQRALEDAYEDMDVMDTELQHVQQVLADCDCCDRQQPQYAPPQEAKLPKQRQGLDDESLIQGNYLRNQDPSPSQIRGGGSGGNNQMERRSDKLTNARPRSSPDGSGRRGGHHHQSGARGRTDDDVERHGVRRMWAGRSGL</sequence>
<keyword evidence="3" id="KW-1133">Transmembrane helix</keyword>
<keyword evidence="3" id="KW-0812">Transmembrane</keyword>
<feature type="compositionally biased region" description="Polar residues" evidence="2">
    <location>
        <begin position="698"/>
        <end position="709"/>
    </location>
</feature>
<feature type="compositionally biased region" description="Low complexity" evidence="2">
    <location>
        <begin position="488"/>
        <end position="501"/>
    </location>
</feature>
<feature type="region of interest" description="Disordered" evidence="2">
    <location>
        <begin position="69"/>
        <end position="93"/>
    </location>
</feature>
<dbReference type="InterPro" id="IPR050600">
    <property type="entry name" value="SETD3_SETD6_MTase"/>
</dbReference>
<feature type="region of interest" description="Disordered" evidence="2">
    <location>
        <begin position="196"/>
        <end position="241"/>
    </location>
</feature>
<feature type="region of interest" description="Disordered" evidence="2">
    <location>
        <begin position="365"/>
        <end position="387"/>
    </location>
</feature>
<feature type="region of interest" description="Disordered" evidence="2">
    <location>
        <begin position="18"/>
        <end position="48"/>
    </location>
</feature>
<keyword evidence="3" id="KW-0472">Membrane</keyword>
<name>A0A9N8D9S8_9STRA</name>
<feature type="region of interest" description="Disordered" evidence="2">
    <location>
        <begin position="698"/>
        <end position="775"/>
    </location>
</feature>
<feature type="compositionally biased region" description="Acidic residues" evidence="2">
    <location>
        <begin position="197"/>
        <end position="213"/>
    </location>
</feature>
<dbReference type="Gene3D" id="3.90.1410.10">
    <property type="entry name" value="set domain protein methyltransferase, domain 1"/>
    <property type="match status" value="1"/>
</dbReference>
<dbReference type="InterPro" id="IPR046341">
    <property type="entry name" value="SET_dom_sf"/>
</dbReference>
<accession>A0A9N8D9S8</accession>
<keyword evidence="5" id="KW-1185">Reference proteome</keyword>
<feature type="transmembrane region" description="Helical" evidence="3">
    <location>
        <begin position="50"/>
        <end position="69"/>
    </location>
</feature>
<feature type="region of interest" description="Disordered" evidence="2">
    <location>
        <begin position="476"/>
        <end position="504"/>
    </location>
</feature>
<dbReference type="GO" id="GO:0016279">
    <property type="term" value="F:protein-lysine N-methyltransferase activity"/>
    <property type="evidence" value="ECO:0007669"/>
    <property type="project" value="TreeGrafter"/>
</dbReference>
<dbReference type="CDD" id="cd10527">
    <property type="entry name" value="SET_LSMT"/>
    <property type="match status" value="1"/>
</dbReference>
<evidence type="ECO:0000256" key="2">
    <source>
        <dbReference type="SAM" id="MobiDB-lite"/>
    </source>
</evidence>
<dbReference type="OrthoDB" id="47230at2759"/>
<protein>
    <recommendedName>
        <fullName evidence="6">SET domain-containing protein</fullName>
    </recommendedName>
</protein>
<feature type="compositionally biased region" description="Basic and acidic residues" evidence="2">
    <location>
        <begin position="754"/>
        <end position="763"/>
    </location>
</feature>
<dbReference type="EMBL" id="CAICTM010000006">
    <property type="protein sequence ID" value="CAB9496565.1"/>
    <property type="molecule type" value="Genomic_DNA"/>
</dbReference>
<proteinExistence type="predicted"/>
<feature type="compositionally biased region" description="Acidic residues" evidence="2">
    <location>
        <begin position="476"/>
        <end position="487"/>
    </location>
</feature>
<feature type="coiled-coil region" evidence="1">
    <location>
        <begin position="626"/>
        <end position="653"/>
    </location>
</feature>
<evidence type="ECO:0000256" key="1">
    <source>
        <dbReference type="SAM" id="Coils"/>
    </source>
</evidence>
<organism evidence="4 5">
    <name type="scientific">Seminavis robusta</name>
    <dbReference type="NCBI Taxonomy" id="568900"/>
    <lineage>
        <taxon>Eukaryota</taxon>
        <taxon>Sar</taxon>
        <taxon>Stramenopiles</taxon>
        <taxon>Ochrophyta</taxon>
        <taxon>Bacillariophyta</taxon>
        <taxon>Bacillariophyceae</taxon>
        <taxon>Bacillariophycidae</taxon>
        <taxon>Naviculales</taxon>
        <taxon>Naviculaceae</taxon>
        <taxon>Seminavis</taxon>
    </lineage>
</organism>
<dbReference type="AlphaFoldDB" id="A0A9N8D9S8"/>
<dbReference type="PANTHER" id="PTHR13271">
    <property type="entry name" value="UNCHARACTERIZED PUTATIVE METHYLTRANSFERASE"/>
    <property type="match status" value="1"/>
</dbReference>
<dbReference type="SUPFAM" id="SSF82199">
    <property type="entry name" value="SET domain"/>
    <property type="match status" value="1"/>
</dbReference>
<reference evidence="4" key="1">
    <citation type="submission" date="2020-06" db="EMBL/GenBank/DDBJ databases">
        <authorList>
            <consortium name="Plant Systems Biology data submission"/>
        </authorList>
    </citation>
    <scope>NUCLEOTIDE SEQUENCE</scope>
    <source>
        <strain evidence="4">D6</strain>
    </source>
</reference>
<feature type="compositionally biased region" description="Basic and acidic residues" evidence="2">
    <location>
        <begin position="23"/>
        <end position="39"/>
    </location>
</feature>